<dbReference type="GO" id="GO:0046872">
    <property type="term" value="F:metal ion binding"/>
    <property type="evidence" value="ECO:0007669"/>
    <property type="project" value="UniProtKB-KW"/>
</dbReference>
<protein>
    <recommendedName>
        <fullName evidence="2">polynucleotide adenylyltransferase</fullName>
        <ecNumber evidence="2">2.7.7.19</ecNumber>
    </recommendedName>
</protein>
<name>J9D1H1_EDHAE</name>
<proteinExistence type="inferred from homology"/>
<evidence type="ECO:0000256" key="3">
    <source>
        <dbReference type="ARBA" id="ARBA00022723"/>
    </source>
</evidence>
<feature type="domain" description="PAP-associated" evidence="6">
    <location>
        <begin position="348"/>
        <end position="398"/>
    </location>
</feature>
<dbReference type="FunCoup" id="J9D1H1">
    <property type="interactions" value="62"/>
</dbReference>
<dbReference type="PANTHER" id="PTHR23092">
    <property type="entry name" value="POLY(A) RNA POLYMERASE"/>
    <property type="match status" value="1"/>
</dbReference>
<dbReference type="Gene3D" id="1.10.1410.10">
    <property type="match status" value="1"/>
</dbReference>
<comment type="similarity">
    <text evidence="1">Belongs to the DNA polymerase type-B-like family.</text>
</comment>
<dbReference type="Pfam" id="PF22600">
    <property type="entry name" value="MTPAP-like_central"/>
    <property type="match status" value="1"/>
</dbReference>
<dbReference type="GO" id="GO:1990817">
    <property type="term" value="F:poly(A) RNA polymerase activity"/>
    <property type="evidence" value="ECO:0007669"/>
    <property type="project" value="UniProtKB-EC"/>
</dbReference>
<dbReference type="Proteomes" id="UP000003163">
    <property type="component" value="Unassembled WGS sequence"/>
</dbReference>
<dbReference type="InterPro" id="IPR002934">
    <property type="entry name" value="Polymerase_NTP_transf_dom"/>
</dbReference>
<dbReference type="VEuPathDB" id="MicrosporidiaDB:EDEG_03957"/>
<reference evidence="9" key="2">
    <citation type="submission" date="2015-07" db="EMBL/GenBank/DDBJ databases">
        <title>Contrasting host-pathogen interactions and genome evolution in two generalist and specialist microsporidian pathogens of mosquitoes.</title>
        <authorList>
            <consortium name="The Broad Institute Genomics Platform"/>
            <consortium name="The Broad Institute Genome Sequencing Center for Infectious Disease"/>
            <person name="Cuomo C.A."/>
            <person name="Sanscrainte N.D."/>
            <person name="Goldberg J.M."/>
            <person name="Heiman D."/>
            <person name="Young S."/>
            <person name="Zeng Q."/>
            <person name="Becnel J.J."/>
            <person name="Birren B.W."/>
        </authorList>
    </citation>
    <scope>NUCLEOTIDE SEQUENCE [LARGE SCALE GENOMIC DNA]</scope>
    <source>
        <strain evidence="9">USNM 41457</strain>
    </source>
</reference>
<comment type="caution">
    <text evidence="8">The sequence shown here is derived from an EMBL/GenBank/DDBJ whole genome shotgun (WGS) entry which is preliminary data.</text>
</comment>
<evidence type="ECO:0000313" key="9">
    <source>
        <dbReference type="Proteomes" id="UP000003163"/>
    </source>
</evidence>
<feature type="domain" description="Poly(A) RNA polymerase mitochondrial-like central palm" evidence="7">
    <location>
        <begin position="220"/>
        <end position="287"/>
    </location>
</feature>
<dbReference type="EC" id="2.7.7.19" evidence="2"/>
<dbReference type="PANTHER" id="PTHR23092:SF15">
    <property type="entry name" value="INACTIVE NON-CANONICAL POLY(A) RNA POLYMERASE PROTEIN TRF4-2-RELATED"/>
    <property type="match status" value="1"/>
</dbReference>
<sequence>MRSQKYKYYEQKKTYEKYESTHSTKFLSDLEKPFSKPNMQKLNFELFKFSAKIAPTPRESEIREILITKMRNFLVDILGKKYGKSFSIIPFGSTESGLILPTSDIDLAICEDTSVDKDKDESKDVKLEVDQSNKKLKSIFLRKKNVERDGLIDSIIIKELSLIGTENEHSKKRKIADENFEEENFSNSISRDSSMSSAAKKFILRQRQRFGNFENQESDTKNLTSTAILSFVTTALRNANFIDKKQIIYIKNARVPIIKCRDNYFGIEYDIAFNQKNASQHSAFIKSHLQSKPYLKPLCLIMKYFLKTRNLHDSRYGGLCSYAQFLMILNFCMLHPILQCKRIDPLKNLGVIMLDMFQYYGLDYPYDGVTIDNNRIKYVKQQMGSAIISIQDPIDENHDVGDNCSTMYTIKEVFQHAYKIMLNTLRGEIDPNKSILSLWFCEDFHLNSWRRSLAHKCSTAKTEKIIK</sequence>
<evidence type="ECO:0000313" key="8">
    <source>
        <dbReference type="EMBL" id="EJW01424.1"/>
    </source>
</evidence>
<dbReference type="SUPFAM" id="SSF81631">
    <property type="entry name" value="PAP/OAS1 substrate-binding domain"/>
    <property type="match status" value="1"/>
</dbReference>
<dbReference type="HOGENOM" id="CLU_013572_0_0_1"/>
<dbReference type="InterPro" id="IPR045862">
    <property type="entry name" value="Trf4-like"/>
</dbReference>
<dbReference type="GO" id="GO:0031499">
    <property type="term" value="C:TRAMP complex"/>
    <property type="evidence" value="ECO:0007669"/>
    <property type="project" value="TreeGrafter"/>
</dbReference>
<feature type="domain" description="Polymerase nucleotidyl transferase" evidence="5">
    <location>
        <begin position="75"/>
        <end position="151"/>
    </location>
</feature>
<dbReference type="STRING" id="1003232.J9D1H1"/>
<keyword evidence="9" id="KW-1185">Reference proteome</keyword>
<evidence type="ECO:0000256" key="2">
    <source>
        <dbReference type="ARBA" id="ARBA00012388"/>
    </source>
</evidence>
<dbReference type="InterPro" id="IPR054708">
    <property type="entry name" value="MTPAP-like_central"/>
</dbReference>
<gene>
    <name evidence="8" type="ORF">EDEG_03957</name>
</gene>
<dbReference type="EMBL" id="AFBI03000158">
    <property type="protein sequence ID" value="EJW01424.1"/>
    <property type="molecule type" value="Genomic_DNA"/>
</dbReference>
<dbReference type="OrthoDB" id="273917at2759"/>
<dbReference type="InParanoid" id="J9D1H1"/>
<evidence type="ECO:0000259" key="7">
    <source>
        <dbReference type="Pfam" id="PF22600"/>
    </source>
</evidence>
<dbReference type="Pfam" id="PF01909">
    <property type="entry name" value="NTP_transf_2"/>
    <property type="match status" value="1"/>
</dbReference>
<dbReference type="Gene3D" id="3.30.460.10">
    <property type="entry name" value="Beta Polymerase, domain 2"/>
    <property type="match status" value="1"/>
</dbReference>
<organism evidence="8 9">
    <name type="scientific">Edhazardia aedis (strain USNM 41457)</name>
    <name type="common">Microsporidian parasite</name>
    <dbReference type="NCBI Taxonomy" id="1003232"/>
    <lineage>
        <taxon>Eukaryota</taxon>
        <taxon>Fungi</taxon>
        <taxon>Fungi incertae sedis</taxon>
        <taxon>Microsporidia</taxon>
        <taxon>Edhazardia</taxon>
    </lineage>
</organism>
<keyword evidence="3" id="KW-0479">Metal-binding</keyword>
<evidence type="ECO:0000256" key="4">
    <source>
        <dbReference type="ARBA" id="ARBA00022842"/>
    </source>
</evidence>
<dbReference type="GO" id="GO:0010605">
    <property type="term" value="P:negative regulation of macromolecule metabolic process"/>
    <property type="evidence" value="ECO:0007669"/>
    <property type="project" value="UniProtKB-ARBA"/>
</dbReference>
<evidence type="ECO:0000259" key="5">
    <source>
        <dbReference type="Pfam" id="PF01909"/>
    </source>
</evidence>
<dbReference type="Pfam" id="PF03828">
    <property type="entry name" value="PAP_assoc"/>
    <property type="match status" value="1"/>
</dbReference>
<evidence type="ECO:0000256" key="1">
    <source>
        <dbReference type="ARBA" id="ARBA00008593"/>
    </source>
</evidence>
<dbReference type="GO" id="GO:0003729">
    <property type="term" value="F:mRNA binding"/>
    <property type="evidence" value="ECO:0007669"/>
    <property type="project" value="TreeGrafter"/>
</dbReference>
<dbReference type="AlphaFoldDB" id="J9D1H1"/>
<evidence type="ECO:0000259" key="6">
    <source>
        <dbReference type="Pfam" id="PF03828"/>
    </source>
</evidence>
<keyword evidence="4" id="KW-0460">Magnesium</keyword>
<dbReference type="InterPro" id="IPR043519">
    <property type="entry name" value="NT_sf"/>
</dbReference>
<dbReference type="GO" id="GO:0005730">
    <property type="term" value="C:nucleolus"/>
    <property type="evidence" value="ECO:0007669"/>
    <property type="project" value="TreeGrafter"/>
</dbReference>
<dbReference type="GO" id="GO:0031123">
    <property type="term" value="P:RNA 3'-end processing"/>
    <property type="evidence" value="ECO:0007669"/>
    <property type="project" value="TreeGrafter"/>
</dbReference>
<reference evidence="8 9" key="1">
    <citation type="submission" date="2011-08" db="EMBL/GenBank/DDBJ databases">
        <authorList>
            <person name="Liu Z.J."/>
            <person name="Shi F.L."/>
            <person name="Lu J.Q."/>
            <person name="Li M."/>
            <person name="Wang Z.L."/>
        </authorList>
    </citation>
    <scope>NUCLEOTIDE SEQUENCE [LARGE SCALE GENOMIC DNA]</scope>
    <source>
        <strain evidence="8 9">USNM 41457</strain>
    </source>
</reference>
<dbReference type="SUPFAM" id="SSF81301">
    <property type="entry name" value="Nucleotidyltransferase"/>
    <property type="match status" value="1"/>
</dbReference>
<accession>J9D1H1</accession>
<dbReference type="InterPro" id="IPR002058">
    <property type="entry name" value="PAP_assoc"/>
</dbReference>
<dbReference type="GO" id="GO:0043634">
    <property type="term" value="P:polyadenylation-dependent ncRNA catabolic process"/>
    <property type="evidence" value="ECO:0007669"/>
    <property type="project" value="TreeGrafter"/>
</dbReference>